<dbReference type="InterPro" id="IPR025234">
    <property type="entry name" value="YjzH-like"/>
</dbReference>
<gene>
    <name evidence="1" type="ORF">B5G41_07035</name>
</gene>
<evidence type="ECO:0000313" key="1">
    <source>
        <dbReference type="EMBL" id="OUN03434.1"/>
    </source>
</evidence>
<dbReference type="OrthoDB" id="5432776at2"/>
<dbReference type="Pfam" id="PF13783">
    <property type="entry name" value="DUF4177"/>
    <property type="match status" value="1"/>
</dbReference>
<organism evidence="1 2">
    <name type="scientific">Alistipes onderdonkii</name>
    <dbReference type="NCBI Taxonomy" id="328813"/>
    <lineage>
        <taxon>Bacteria</taxon>
        <taxon>Pseudomonadati</taxon>
        <taxon>Bacteroidota</taxon>
        <taxon>Bacteroidia</taxon>
        <taxon>Bacteroidales</taxon>
        <taxon>Rikenellaceae</taxon>
        <taxon>Alistipes</taxon>
    </lineage>
</organism>
<dbReference type="AlphaFoldDB" id="A0A1Y3QUV7"/>
<proteinExistence type="predicted"/>
<protein>
    <recommendedName>
        <fullName evidence="3">DUF4177 domain-containing protein</fullName>
    </recommendedName>
</protein>
<dbReference type="EMBL" id="NFHB01000004">
    <property type="protein sequence ID" value="OUN03434.1"/>
    <property type="molecule type" value="Genomic_DNA"/>
</dbReference>
<reference evidence="2" key="1">
    <citation type="submission" date="2017-04" db="EMBL/GenBank/DDBJ databases">
        <title>Function of individual gut microbiota members based on whole genome sequencing of pure cultures obtained from chicken caecum.</title>
        <authorList>
            <person name="Medvecky M."/>
            <person name="Cejkova D."/>
            <person name="Polansky O."/>
            <person name="Karasova D."/>
            <person name="Kubasova T."/>
            <person name="Cizek A."/>
            <person name="Rychlik I."/>
        </authorList>
    </citation>
    <scope>NUCLEOTIDE SEQUENCE [LARGE SCALE GENOMIC DNA]</scope>
    <source>
        <strain evidence="2">An90</strain>
    </source>
</reference>
<sequence length="85" mass="10062">MFFIIFMCFNRLLNYMSAMKKFEYKSYTFAYMENDSIVESDIKELNKLGAQGWEVVAVTPVKLWKQVGRPENLVAILKREVENKK</sequence>
<accession>A0A1Y3QUV7</accession>
<comment type="caution">
    <text evidence="1">The sequence shown here is derived from an EMBL/GenBank/DDBJ whole genome shotgun (WGS) entry which is preliminary data.</text>
</comment>
<name>A0A1Y3QUV7_9BACT</name>
<evidence type="ECO:0008006" key="3">
    <source>
        <dbReference type="Google" id="ProtNLM"/>
    </source>
</evidence>
<evidence type="ECO:0000313" key="2">
    <source>
        <dbReference type="Proteomes" id="UP000195772"/>
    </source>
</evidence>
<dbReference type="Proteomes" id="UP000195772">
    <property type="component" value="Unassembled WGS sequence"/>
</dbReference>